<feature type="domain" description="Integrase catalytic" evidence="2">
    <location>
        <begin position="1"/>
        <end position="100"/>
    </location>
</feature>
<protein>
    <submittedName>
        <fullName evidence="3">Transposase</fullName>
    </submittedName>
</protein>
<dbReference type="AlphaFoldDB" id="A0A7K3VTZ6"/>
<dbReference type="Pfam" id="PF13683">
    <property type="entry name" value="rve_3"/>
    <property type="match status" value="1"/>
</dbReference>
<dbReference type="GO" id="GO:0003676">
    <property type="term" value="F:nucleic acid binding"/>
    <property type="evidence" value="ECO:0007669"/>
    <property type="project" value="InterPro"/>
</dbReference>
<gene>
    <name evidence="3" type="ORF">GR257_38635</name>
</gene>
<dbReference type="Gene3D" id="3.30.420.10">
    <property type="entry name" value="Ribonuclease H-like superfamily/Ribonuclease H"/>
    <property type="match status" value="1"/>
</dbReference>
<comment type="caution">
    <text evidence="3">The sequence shown here is derived from an EMBL/GenBank/DDBJ whole genome shotgun (WGS) entry which is preliminary data.</text>
</comment>
<evidence type="ECO:0000313" key="4">
    <source>
        <dbReference type="Proteomes" id="UP000471705"/>
    </source>
</evidence>
<feature type="compositionally biased region" description="Polar residues" evidence="1">
    <location>
        <begin position="108"/>
        <end position="128"/>
    </location>
</feature>
<proteinExistence type="predicted"/>
<organism evidence="3 4">
    <name type="scientific">Rhizobium leguminosarum</name>
    <dbReference type="NCBI Taxonomy" id="384"/>
    <lineage>
        <taxon>Bacteria</taxon>
        <taxon>Pseudomonadati</taxon>
        <taxon>Pseudomonadota</taxon>
        <taxon>Alphaproteobacteria</taxon>
        <taxon>Hyphomicrobiales</taxon>
        <taxon>Rhizobiaceae</taxon>
        <taxon>Rhizobium/Agrobacterium group</taxon>
        <taxon>Rhizobium</taxon>
    </lineage>
</organism>
<dbReference type="EMBL" id="WUFV01000054">
    <property type="protein sequence ID" value="NEK20663.1"/>
    <property type="molecule type" value="Genomic_DNA"/>
</dbReference>
<dbReference type="GO" id="GO:0015074">
    <property type="term" value="P:DNA integration"/>
    <property type="evidence" value="ECO:0007669"/>
    <property type="project" value="InterPro"/>
</dbReference>
<dbReference type="PANTHER" id="PTHR47515">
    <property type="entry name" value="LOW CALCIUM RESPONSE LOCUS PROTEIN T"/>
    <property type="match status" value="1"/>
</dbReference>
<dbReference type="PROSITE" id="PS50994">
    <property type="entry name" value="INTEGRASE"/>
    <property type="match status" value="1"/>
</dbReference>
<dbReference type="InterPro" id="IPR036397">
    <property type="entry name" value="RNaseH_sf"/>
</dbReference>
<dbReference type="SUPFAM" id="SSF53098">
    <property type="entry name" value="Ribonuclease H-like"/>
    <property type="match status" value="1"/>
</dbReference>
<sequence>GKPRMIVSDNGSEFTSNAILQWADRTKVDWHYIAPGKPIQNAYIESFNGRLRDEFLNETLFSSLAHARSALSNWRSDYNDQRPHSGLGWLTPAEFAQTLNPRRDAVLRSQNGSAPQPAATETITATKNRWSELKTG</sequence>
<evidence type="ECO:0000259" key="2">
    <source>
        <dbReference type="PROSITE" id="PS50994"/>
    </source>
</evidence>
<evidence type="ECO:0000256" key="1">
    <source>
        <dbReference type="SAM" id="MobiDB-lite"/>
    </source>
</evidence>
<accession>A0A7K3VTZ6</accession>
<name>A0A7K3VTZ6_RHILE</name>
<feature type="non-terminal residue" evidence="3">
    <location>
        <position position="1"/>
    </location>
</feature>
<dbReference type="RefSeq" id="WP_164051096.1">
    <property type="nucleotide sequence ID" value="NZ_WUFV01000054.1"/>
</dbReference>
<feature type="region of interest" description="Disordered" evidence="1">
    <location>
        <begin position="105"/>
        <end position="136"/>
    </location>
</feature>
<reference evidence="3 4" key="1">
    <citation type="submission" date="2019-12" db="EMBL/GenBank/DDBJ databases">
        <title>Rhizobium genotypes associated with high levels of biological nitrogen fixation by grain legumes in a temperate-maritime cropping system.</title>
        <authorList>
            <person name="Maluk M."/>
            <person name="Francesc Ferrando Molina F."/>
            <person name="Lopez Del Egido L."/>
            <person name="Lafos M."/>
            <person name="Langarica-Fuentes A."/>
            <person name="Gebre Yohannes G."/>
            <person name="Young M.W."/>
            <person name="Martin P."/>
            <person name="Gantlett R."/>
            <person name="Kenicer G."/>
            <person name="Hawes C."/>
            <person name="Begg G.S."/>
            <person name="Quilliam R.S."/>
            <person name="Squire G.R."/>
            <person name="Poole P.S."/>
            <person name="Young P.W."/>
            <person name="Iannetta P.M."/>
            <person name="James E.K."/>
        </authorList>
    </citation>
    <scope>NUCLEOTIDE SEQUENCE [LARGE SCALE GENOMIC DNA]</scope>
    <source>
        <strain evidence="3 4">JHI54</strain>
    </source>
</reference>
<dbReference type="PANTHER" id="PTHR47515:SF1">
    <property type="entry name" value="BLR2054 PROTEIN"/>
    <property type="match status" value="1"/>
</dbReference>
<dbReference type="InterPro" id="IPR001584">
    <property type="entry name" value="Integrase_cat-core"/>
</dbReference>
<evidence type="ECO:0000313" key="3">
    <source>
        <dbReference type="EMBL" id="NEK20663.1"/>
    </source>
</evidence>
<dbReference type="InterPro" id="IPR012337">
    <property type="entry name" value="RNaseH-like_sf"/>
</dbReference>
<dbReference type="Proteomes" id="UP000471705">
    <property type="component" value="Unassembled WGS sequence"/>
</dbReference>